<keyword evidence="13 16" id="KW-0717">Septation</keyword>
<dbReference type="GO" id="GO:0009252">
    <property type="term" value="P:peptidoglycan biosynthetic process"/>
    <property type="evidence" value="ECO:0007669"/>
    <property type="project" value="UniProtKB-UniRule"/>
</dbReference>
<evidence type="ECO:0000256" key="1">
    <source>
        <dbReference type="ARBA" id="ARBA00004370"/>
    </source>
</evidence>
<comment type="catalytic activity">
    <reaction evidence="16">
        <text>Preferential cleavage: (Ac)2-L-Lys-D-Ala-|-D-Ala. Also transpeptidation of peptidyl-alanyl moieties that are N-acyl substituents of D-alanine.</text>
        <dbReference type="EC" id="3.4.16.4"/>
    </reaction>
</comment>
<feature type="domain" description="Penicillin-binding protein transpeptidase" evidence="17">
    <location>
        <begin position="245"/>
        <end position="543"/>
    </location>
</feature>
<dbReference type="GO" id="GO:0009002">
    <property type="term" value="F:serine-type D-Ala-D-Ala carboxypeptidase activity"/>
    <property type="evidence" value="ECO:0007669"/>
    <property type="project" value="UniProtKB-UniRule"/>
</dbReference>
<comment type="function">
    <text evidence="16">Catalyzes cross-linking of the peptidoglycan cell wall at the division septum.</text>
</comment>
<evidence type="ECO:0000256" key="4">
    <source>
        <dbReference type="ARBA" id="ARBA00022618"/>
    </source>
</evidence>
<protein>
    <recommendedName>
        <fullName evidence="16">Peptidoglycan D,D-transpeptidase FtsI</fullName>
        <ecNumber evidence="16">3.4.16.4</ecNumber>
    </recommendedName>
    <alternativeName>
        <fullName evidence="16">Penicillin-binding protein 3</fullName>
        <shortName evidence="16">PBP-3</shortName>
    </alternativeName>
</protein>
<dbReference type="PANTHER" id="PTHR30627:SF1">
    <property type="entry name" value="PEPTIDOGLYCAN D,D-TRANSPEPTIDASE FTSI"/>
    <property type="match status" value="1"/>
</dbReference>
<organism evidence="19 20">
    <name type="scientific">Candidatus Nitrosacidococcus tergens</name>
    <dbReference type="NCBI Taxonomy" id="553981"/>
    <lineage>
        <taxon>Bacteria</taxon>
        <taxon>Pseudomonadati</taxon>
        <taxon>Pseudomonadota</taxon>
        <taxon>Gammaproteobacteria</taxon>
        <taxon>Chromatiales</taxon>
        <taxon>Chromatiaceae</taxon>
        <taxon>Candidatus Nitrosacidococcus</taxon>
    </lineage>
</organism>
<reference evidence="19 20" key="1">
    <citation type="submission" date="2020-03" db="EMBL/GenBank/DDBJ databases">
        <authorList>
            <person name="Picone N."/>
        </authorList>
    </citation>
    <scope>NUCLEOTIDE SEQUENCE [LARGE SCALE GENOMIC DNA]</scope>
    <source>
        <strain evidence="19">NSCAC1</strain>
    </source>
</reference>
<dbReference type="GO" id="GO:0005886">
    <property type="term" value="C:plasma membrane"/>
    <property type="evidence" value="ECO:0007669"/>
    <property type="project" value="UniProtKB-SubCell"/>
</dbReference>
<keyword evidence="3 16" id="KW-0997">Cell inner membrane</keyword>
<dbReference type="GO" id="GO:0008360">
    <property type="term" value="P:regulation of cell shape"/>
    <property type="evidence" value="ECO:0007669"/>
    <property type="project" value="UniProtKB-KW"/>
</dbReference>
<evidence type="ECO:0000256" key="7">
    <source>
        <dbReference type="ARBA" id="ARBA00022692"/>
    </source>
</evidence>
<keyword evidence="14 16" id="KW-0131">Cell cycle</keyword>
<keyword evidence="12 16" id="KW-0472">Membrane</keyword>
<dbReference type="Pfam" id="PF00905">
    <property type="entry name" value="Transpeptidase"/>
    <property type="match status" value="1"/>
</dbReference>
<evidence type="ECO:0000313" key="19">
    <source>
        <dbReference type="EMBL" id="CAB1276944.1"/>
    </source>
</evidence>
<dbReference type="Gene3D" id="3.40.710.10">
    <property type="entry name" value="DD-peptidase/beta-lactamase superfamily"/>
    <property type="match status" value="1"/>
</dbReference>
<evidence type="ECO:0000259" key="18">
    <source>
        <dbReference type="Pfam" id="PF03717"/>
    </source>
</evidence>
<dbReference type="GO" id="GO:0008955">
    <property type="term" value="F:peptidoglycan glycosyltransferase activity"/>
    <property type="evidence" value="ECO:0007669"/>
    <property type="project" value="InterPro"/>
</dbReference>
<evidence type="ECO:0000256" key="13">
    <source>
        <dbReference type="ARBA" id="ARBA00023210"/>
    </source>
</evidence>
<keyword evidence="9 16" id="KW-0133">Cell shape</keyword>
<gene>
    <name evidence="16 19" type="primary">ftsI</name>
    <name evidence="19" type="ORF">NSCAC_1423</name>
</gene>
<accession>A0A7G1QB12</accession>
<evidence type="ECO:0000256" key="5">
    <source>
        <dbReference type="ARBA" id="ARBA00022645"/>
    </source>
</evidence>
<comment type="pathway">
    <text evidence="16">Cell wall biogenesis; peptidoglycan biosynthesis.</text>
</comment>
<dbReference type="InterPro" id="IPR036138">
    <property type="entry name" value="PBP_dimer_sf"/>
</dbReference>
<evidence type="ECO:0000256" key="12">
    <source>
        <dbReference type="ARBA" id="ARBA00023136"/>
    </source>
</evidence>
<dbReference type="Gene3D" id="1.10.150.770">
    <property type="match status" value="1"/>
</dbReference>
<proteinExistence type="inferred from homology"/>
<evidence type="ECO:0000256" key="3">
    <source>
        <dbReference type="ARBA" id="ARBA00022519"/>
    </source>
</evidence>
<dbReference type="InterPro" id="IPR037532">
    <property type="entry name" value="FtsI_transpept"/>
</dbReference>
<sequence>MKRNKNKPYFTRLQAVGFIFSLIIISLVVRLIKLQVLDYDFLRGKGETRHLRVVTIPVHRGMITDRHGEPLAVSTPVDSIWINPKLLSQTPEQWAVLGNTLGVSRNYIADKVQKGATHEFAYLKRWAEPELANRIQALDILGVGFQSEYKRYYPTGPLAAHVVGFTNVDDIGQEGIELGFNSVLQGIPGKKRIIRDSRGRTIGDIENIRTPQPGEDLRLSIDLQLQYLAYQKLKDAIQIHEAQAGSIVILDVHTGEILAMTSQPSYNPNDYTQRQGQLYRNRSITDLFEPGSTIKPFIMGIALMLGKVTPYTFFDTTPGYLQIGRYTIHDVHNYGRIDIGTIIQKSSNVGISKVALDLDPQQFFQNFSQLEFGMSTASGFPGEVEGHLPNPNTFQKSEIARATLSFGYGLSVTALQLARAYAMIGAGGILRPASFFYQKQPTEGKFIWTKEIAHAVLTMLERVTINGGTGTQARVPGYRVAGKTGTVKKTHAGHYTKNKYIALFAGLVPVSNPRLAAVIMIDNPKKGGYYGGTIAAPIFSQIMIDAMRLLNIAPDNLQTAYGK</sequence>
<dbReference type="AlphaFoldDB" id="A0A7G1QB12"/>
<keyword evidence="4 16" id="KW-0132">Cell division</keyword>
<dbReference type="KEGG" id="ntg:NSCAC_1423"/>
<evidence type="ECO:0000256" key="8">
    <source>
        <dbReference type="ARBA" id="ARBA00022801"/>
    </source>
</evidence>
<dbReference type="GO" id="GO:0008658">
    <property type="term" value="F:penicillin binding"/>
    <property type="evidence" value="ECO:0007669"/>
    <property type="project" value="InterPro"/>
</dbReference>
<keyword evidence="8 16" id="KW-0378">Hydrolase</keyword>
<dbReference type="RefSeq" id="WP_197744104.1">
    <property type="nucleotide sequence ID" value="NZ_LR778175.1"/>
</dbReference>
<evidence type="ECO:0000256" key="14">
    <source>
        <dbReference type="ARBA" id="ARBA00023306"/>
    </source>
</evidence>
<dbReference type="InterPro" id="IPR001460">
    <property type="entry name" value="PCN-bd_Tpept"/>
</dbReference>
<dbReference type="GO" id="GO:0000917">
    <property type="term" value="P:division septum assembly"/>
    <property type="evidence" value="ECO:0007669"/>
    <property type="project" value="UniProtKB-KW"/>
</dbReference>
<dbReference type="Gene3D" id="3.90.1310.10">
    <property type="entry name" value="Penicillin-binding protein 2a (Domain 2)"/>
    <property type="match status" value="1"/>
</dbReference>
<evidence type="ECO:0000256" key="11">
    <source>
        <dbReference type="ARBA" id="ARBA00022989"/>
    </source>
</evidence>
<evidence type="ECO:0000256" key="9">
    <source>
        <dbReference type="ARBA" id="ARBA00022960"/>
    </source>
</evidence>
<keyword evidence="5 16" id="KW-0121">Carboxypeptidase</keyword>
<evidence type="ECO:0000259" key="17">
    <source>
        <dbReference type="Pfam" id="PF00905"/>
    </source>
</evidence>
<evidence type="ECO:0000256" key="10">
    <source>
        <dbReference type="ARBA" id="ARBA00022984"/>
    </source>
</evidence>
<dbReference type="SUPFAM" id="SSF56601">
    <property type="entry name" value="beta-lactamase/transpeptidase-like"/>
    <property type="match status" value="1"/>
</dbReference>
<evidence type="ECO:0000256" key="2">
    <source>
        <dbReference type="ARBA" id="ARBA00022475"/>
    </source>
</evidence>
<evidence type="ECO:0000313" key="20">
    <source>
        <dbReference type="Proteomes" id="UP000516072"/>
    </source>
</evidence>
<name>A0A7G1QB12_9GAMM</name>
<dbReference type="Pfam" id="PF03717">
    <property type="entry name" value="PBP_dimer"/>
    <property type="match status" value="1"/>
</dbReference>
<dbReference type="InterPro" id="IPR005311">
    <property type="entry name" value="PBP_dimer"/>
</dbReference>
<dbReference type="EMBL" id="LR778175">
    <property type="protein sequence ID" value="CAB1276944.1"/>
    <property type="molecule type" value="Genomic_DNA"/>
</dbReference>
<keyword evidence="2 16" id="KW-1003">Cell membrane</keyword>
<comment type="subcellular location">
    <subcellularLocation>
        <location evidence="16">Cell inner membrane</location>
        <topology evidence="16">Single-pass membrane protein</topology>
    </subcellularLocation>
    <subcellularLocation>
        <location evidence="1">Membrane</location>
    </subcellularLocation>
</comment>
<keyword evidence="7 16" id="KW-0812">Transmembrane</keyword>
<dbReference type="Proteomes" id="UP000516072">
    <property type="component" value="Chromosome"/>
</dbReference>
<comment type="similarity">
    <text evidence="16">Belongs to the transpeptidase family. FtsI subfamily.</text>
</comment>
<evidence type="ECO:0000256" key="6">
    <source>
        <dbReference type="ARBA" id="ARBA00022670"/>
    </source>
</evidence>
<evidence type="ECO:0000256" key="15">
    <source>
        <dbReference type="ARBA" id="ARBA00023316"/>
    </source>
</evidence>
<keyword evidence="20" id="KW-1185">Reference proteome</keyword>
<dbReference type="EC" id="3.4.16.4" evidence="16"/>
<keyword evidence="10 16" id="KW-0573">Peptidoglycan synthesis</keyword>
<dbReference type="GO" id="GO:0071555">
    <property type="term" value="P:cell wall organization"/>
    <property type="evidence" value="ECO:0007669"/>
    <property type="project" value="UniProtKB-KW"/>
</dbReference>
<feature type="domain" description="Penicillin-binding protein dimerisation" evidence="18">
    <location>
        <begin position="56"/>
        <end position="203"/>
    </location>
</feature>
<dbReference type="GO" id="GO:0006508">
    <property type="term" value="P:proteolysis"/>
    <property type="evidence" value="ECO:0007669"/>
    <property type="project" value="UniProtKB-KW"/>
</dbReference>
<keyword evidence="6 16" id="KW-0645">Protease</keyword>
<feature type="active site" description="Acyl-ester intermediate" evidence="16">
    <location>
        <position position="292"/>
    </location>
</feature>
<feature type="transmembrane region" description="Helical" evidence="16">
    <location>
        <begin position="12"/>
        <end position="32"/>
    </location>
</feature>
<evidence type="ECO:0000256" key="16">
    <source>
        <dbReference type="HAMAP-Rule" id="MF_02080"/>
    </source>
</evidence>
<dbReference type="UniPathway" id="UPA00219"/>
<dbReference type="InterPro" id="IPR012338">
    <property type="entry name" value="Beta-lactam/transpept-like"/>
</dbReference>
<keyword evidence="15 16" id="KW-0961">Cell wall biogenesis/degradation</keyword>
<dbReference type="Gene3D" id="3.30.450.330">
    <property type="match status" value="1"/>
</dbReference>
<dbReference type="PANTHER" id="PTHR30627">
    <property type="entry name" value="PEPTIDOGLYCAN D,D-TRANSPEPTIDASE"/>
    <property type="match status" value="1"/>
</dbReference>
<keyword evidence="11 16" id="KW-1133">Transmembrane helix</keyword>
<dbReference type="InterPro" id="IPR050515">
    <property type="entry name" value="Beta-lactam/transpept"/>
</dbReference>
<dbReference type="SUPFAM" id="SSF56519">
    <property type="entry name" value="Penicillin binding protein dimerisation domain"/>
    <property type="match status" value="1"/>
</dbReference>
<dbReference type="GO" id="GO:0043093">
    <property type="term" value="P:FtsZ-dependent cytokinesis"/>
    <property type="evidence" value="ECO:0007669"/>
    <property type="project" value="UniProtKB-UniRule"/>
</dbReference>
<dbReference type="HAMAP" id="MF_02080">
    <property type="entry name" value="FtsI_transpept"/>
    <property type="match status" value="1"/>
</dbReference>